<reference evidence="3" key="1">
    <citation type="journal article" date="2019" name="Int. J. Syst. Evol. Microbiol.">
        <title>The Global Catalogue of Microorganisms (GCM) 10K type strain sequencing project: providing services to taxonomists for standard genome sequencing and annotation.</title>
        <authorList>
            <consortium name="The Broad Institute Genomics Platform"/>
            <consortium name="The Broad Institute Genome Sequencing Center for Infectious Disease"/>
            <person name="Wu L."/>
            <person name="Ma J."/>
        </authorList>
    </citation>
    <scope>NUCLEOTIDE SEQUENCE [LARGE SCALE GENOMIC DNA]</scope>
    <source>
        <strain evidence="3">JCM 4788</strain>
    </source>
</reference>
<organism evidence="2 3">
    <name type="scientific">Streptomyces luteireticuli</name>
    <dbReference type="NCBI Taxonomy" id="173858"/>
    <lineage>
        <taxon>Bacteria</taxon>
        <taxon>Bacillati</taxon>
        <taxon>Actinomycetota</taxon>
        <taxon>Actinomycetes</taxon>
        <taxon>Kitasatosporales</taxon>
        <taxon>Streptomycetaceae</taxon>
        <taxon>Streptomyces</taxon>
    </lineage>
</organism>
<feature type="region of interest" description="Disordered" evidence="1">
    <location>
        <begin position="1"/>
        <end position="121"/>
    </location>
</feature>
<proteinExistence type="predicted"/>
<sequence>MKGAAPETGERERRKNHNGGTTKGRIYRRSLKSGYHPEMSSSLTMSELLNERSPTRQPYQAPHGHPQALFAPWATDCGRTHNRSRCVHSSHPRQSADAPPQEWRRNHPSRRHSYPQDEGGA</sequence>
<name>A0ABP3IBN2_9ACTN</name>
<evidence type="ECO:0000256" key="1">
    <source>
        <dbReference type="SAM" id="MobiDB-lite"/>
    </source>
</evidence>
<comment type="caution">
    <text evidence="2">The sequence shown here is derived from an EMBL/GenBank/DDBJ whole genome shotgun (WGS) entry which is preliminary data.</text>
</comment>
<feature type="compositionally biased region" description="Low complexity" evidence="1">
    <location>
        <begin position="38"/>
        <end position="48"/>
    </location>
</feature>
<dbReference type="Proteomes" id="UP001500879">
    <property type="component" value="Unassembled WGS sequence"/>
</dbReference>
<gene>
    <name evidence="2" type="ORF">GCM10010357_17670</name>
</gene>
<protein>
    <submittedName>
        <fullName evidence="2">Uncharacterized protein</fullName>
    </submittedName>
</protein>
<keyword evidence="3" id="KW-1185">Reference proteome</keyword>
<evidence type="ECO:0000313" key="2">
    <source>
        <dbReference type="EMBL" id="GAA0397009.1"/>
    </source>
</evidence>
<accession>A0ABP3IBN2</accession>
<dbReference type="EMBL" id="BAAABX010000018">
    <property type="protein sequence ID" value="GAA0397009.1"/>
    <property type="molecule type" value="Genomic_DNA"/>
</dbReference>
<feature type="compositionally biased region" description="Basic residues" evidence="1">
    <location>
        <begin position="80"/>
        <end position="91"/>
    </location>
</feature>
<evidence type="ECO:0000313" key="3">
    <source>
        <dbReference type="Proteomes" id="UP001500879"/>
    </source>
</evidence>